<dbReference type="AlphaFoldDB" id="A0A841L9S5"/>
<evidence type="ECO:0000313" key="2">
    <source>
        <dbReference type="EMBL" id="MBB6218995.1"/>
    </source>
</evidence>
<protein>
    <submittedName>
        <fullName evidence="2">Uncharacterized protein</fullName>
    </submittedName>
</protein>
<keyword evidence="1" id="KW-1133">Transmembrane helix</keyword>
<sequence length="152" mass="17958">MIRYLRKRYFGLYVLILLLMIGFQLYLYVNPISNLSSSFGSIHFESNHQDHKIKELKYMISIRNSSDKKILFHAVITRPKADWYPYLDSIPEKYYSDLMTIDPKQGGIYEIEDTYHSQDHRITGGSLGDLKVEFISEEEYQKLFKNDSKGQE</sequence>
<dbReference type="RefSeq" id="WP_184313983.1">
    <property type="nucleotide sequence ID" value="NZ_JACHEN010000061.1"/>
</dbReference>
<dbReference type="Proteomes" id="UP000579281">
    <property type="component" value="Unassembled WGS sequence"/>
</dbReference>
<feature type="transmembrane region" description="Helical" evidence="1">
    <location>
        <begin position="12"/>
        <end position="29"/>
    </location>
</feature>
<evidence type="ECO:0000313" key="3">
    <source>
        <dbReference type="Proteomes" id="UP000579281"/>
    </source>
</evidence>
<reference evidence="2 3" key="1">
    <citation type="submission" date="2020-08" db="EMBL/GenBank/DDBJ databases">
        <title>Genomic Encyclopedia of Type Strains, Phase IV (KMG-IV): sequencing the most valuable type-strain genomes for metagenomic binning, comparative biology and taxonomic classification.</title>
        <authorList>
            <person name="Goeker M."/>
        </authorList>
    </citation>
    <scope>NUCLEOTIDE SEQUENCE [LARGE SCALE GENOMIC DNA]</scope>
    <source>
        <strain evidence="2 3">DSM 103526</strain>
    </source>
</reference>
<name>A0A841L9S5_9FIRM</name>
<organism evidence="2 3">
    <name type="scientific">Anaerosolibacter carboniphilus</name>
    <dbReference type="NCBI Taxonomy" id="1417629"/>
    <lineage>
        <taxon>Bacteria</taxon>
        <taxon>Bacillati</taxon>
        <taxon>Bacillota</taxon>
        <taxon>Clostridia</taxon>
        <taxon>Peptostreptococcales</taxon>
        <taxon>Thermotaleaceae</taxon>
        <taxon>Anaerosolibacter</taxon>
    </lineage>
</organism>
<accession>A0A841L9S5</accession>
<evidence type="ECO:0000256" key="1">
    <source>
        <dbReference type="SAM" id="Phobius"/>
    </source>
</evidence>
<proteinExistence type="predicted"/>
<keyword evidence="1" id="KW-0472">Membrane</keyword>
<gene>
    <name evidence="2" type="ORF">HNQ80_005173</name>
</gene>
<keyword evidence="3" id="KW-1185">Reference proteome</keyword>
<keyword evidence="1" id="KW-0812">Transmembrane</keyword>
<comment type="caution">
    <text evidence="2">The sequence shown here is derived from an EMBL/GenBank/DDBJ whole genome shotgun (WGS) entry which is preliminary data.</text>
</comment>
<dbReference type="EMBL" id="JACHEN010000061">
    <property type="protein sequence ID" value="MBB6218995.1"/>
    <property type="molecule type" value="Genomic_DNA"/>
</dbReference>